<keyword evidence="1" id="KW-0732">Signal</keyword>
<dbReference type="InterPro" id="IPR051477">
    <property type="entry name" value="Expansin_CellWall"/>
</dbReference>
<proteinExistence type="predicted"/>
<evidence type="ECO:0000259" key="2">
    <source>
        <dbReference type="Pfam" id="PF03330"/>
    </source>
</evidence>
<dbReference type="Gene3D" id="2.40.40.10">
    <property type="entry name" value="RlpA-like domain"/>
    <property type="match status" value="1"/>
</dbReference>
<dbReference type="Pfam" id="PF03330">
    <property type="entry name" value="DPBB_1"/>
    <property type="match status" value="1"/>
</dbReference>
<dbReference type="PANTHER" id="PTHR31836:SF24">
    <property type="entry name" value="RLPA-LIKE PROTEIN DOUBLE-PSI BETA-BARREL DOMAIN-CONTAINING PROTEIN"/>
    <property type="match status" value="1"/>
</dbReference>
<dbReference type="STRING" id="578459.A0A0N8PZH4"/>
<protein>
    <recommendedName>
        <fullName evidence="2">RlpA-like protein double-psi beta-barrel domain-containing protein</fullName>
    </recommendedName>
</protein>
<dbReference type="CDD" id="cd22191">
    <property type="entry name" value="DPBB_RlpA_EXP_N-like"/>
    <property type="match status" value="1"/>
</dbReference>
<evidence type="ECO:0000313" key="3">
    <source>
        <dbReference type="EMBL" id="KPV72333.1"/>
    </source>
</evidence>
<dbReference type="PANTHER" id="PTHR31836">
    <property type="match status" value="1"/>
</dbReference>
<evidence type="ECO:0000256" key="1">
    <source>
        <dbReference type="ARBA" id="ARBA00022729"/>
    </source>
</evidence>
<dbReference type="InterPro" id="IPR009009">
    <property type="entry name" value="RlpA-like_DPBB"/>
</dbReference>
<dbReference type="OrthoDB" id="623670at2759"/>
<dbReference type="SUPFAM" id="SSF50685">
    <property type="entry name" value="Barwin-like endoglucanases"/>
    <property type="match status" value="1"/>
</dbReference>
<accession>A0A0N8PZH4</accession>
<sequence>FSSSDTDYIVALPTKTYANGAHCGKYVRVTRPSTGKSVVAMVADSCPTCYNNESIDMSYVAFTSIATEEEG</sequence>
<name>A0A0N8PZH4_RHOGW</name>
<keyword evidence="4" id="KW-1185">Reference proteome</keyword>
<dbReference type="EMBL" id="KQ474087">
    <property type="protein sequence ID" value="KPV72333.1"/>
    <property type="molecule type" value="Genomic_DNA"/>
</dbReference>
<reference evidence="3 4" key="1">
    <citation type="journal article" date="2015" name="Front. Microbiol.">
        <title>Genome sequence of the plant growth promoting endophytic yeast Rhodotorula graminis WP1.</title>
        <authorList>
            <person name="Firrincieli A."/>
            <person name="Otillar R."/>
            <person name="Salamov A."/>
            <person name="Schmutz J."/>
            <person name="Khan Z."/>
            <person name="Redman R.S."/>
            <person name="Fleck N.D."/>
            <person name="Lindquist E."/>
            <person name="Grigoriev I.V."/>
            <person name="Doty S.L."/>
        </authorList>
    </citation>
    <scope>NUCLEOTIDE SEQUENCE [LARGE SCALE GENOMIC DNA]</scope>
    <source>
        <strain evidence="3 4">WP1</strain>
    </source>
</reference>
<feature type="non-terminal residue" evidence="3">
    <location>
        <position position="1"/>
    </location>
</feature>
<dbReference type="RefSeq" id="XP_018268382.1">
    <property type="nucleotide sequence ID" value="XM_018415411.1"/>
</dbReference>
<gene>
    <name evidence="3" type="ORF">RHOBADRAFT_5062</name>
</gene>
<dbReference type="Proteomes" id="UP000053890">
    <property type="component" value="Unassembled WGS sequence"/>
</dbReference>
<feature type="domain" description="RlpA-like protein double-psi beta-barrel" evidence="2">
    <location>
        <begin position="22"/>
        <end position="71"/>
    </location>
</feature>
<dbReference type="OMA" id="WFADENG"/>
<dbReference type="GeneID" id="28975859"/>
<dbReference type="AlphaFoldDB" id="A0A0N8PZH4"/>
<organism evidence="3 4">
    <name type="scientific">Rhodotorula graminis (strain WP1)</name>
    <dbReference type="NCBI Taxonomy" id="578459"/>
    <lineage>
        <taxon>Eukaryota</taxon>
        <taxon>Fungi</taxon>
        <taxon>Dikarya</taxon>
        <taxon>Basidiomycota</taxon>
        <taxon>Pucciniomycotina</taxon>
        <taxon>Microbotryomycetes</taxon>
        <taxon>Sporidiobolales</taxon>
        <taxon>Sporidiobolaceae</taxon>
        <taxon>Rhodotorula</taxon>
    </lineage>
</organism>
<feature type="non-terminal residue" evidence="3">
    <location>
        <position position="71"/>
    </location>
</feature>
<evidence type="ECO:0000313" key="4">
    <source>
        <dbReference type="Proteomes" id="UP000053890"/>
    </source>
</evidence>
<dbReference type="InterPro" id="IPR036908">
    <property type="entry name" value="RlpA-like_sf"/>
</dbReference>